<accession>A0A397S6E3</accession>
<dbReference type="InterPro" id="IPR001005">
    <property type="entry name" value="SANT/Myb"/>
</dbReference>
<dbReference type="InterPro" id="IPR017930">
    <property type="entry name" value="Myb_dom"/>
</dbReference>
<dbReference type="Gene3D" id="1.10.10.60">
    <property type="entry name" value="Homeodomain-like"/>
    <property type="match status" value="1"/>
</dbReference>
<dbReference type="EMBL" id="QKYT01000724">
    <property type="protein sequence ID" value="RIA81953.1"/>
    <property type="molecule type" value="Genomic_DNA"/>
</dbReference>
<evidence type="ECO:0000259" key="2">
    <source>
        <dbReference type="PROSITE" id="PS51294"/>
    </source>
</evidence>
<dbReference type="OrthoDB" id="2143914at2759"/>
<dbReference type="InterPro" id="IPR009057">
    <property type="entry name" value="Homeodomain-like_sf"/>
</dbReference>
<proteinExistence type="predicted"/>
<dbReference type="Pfam" id="PF00249">
    <property type="entry name" value="Myb_DNA-binding"/>
    <property type="match status" value="1"/>
</dbReference>
<comment type="caution">
    <text evidence="3">The sequence shown here is derived from an EMBL/GenBank/DDBJ whole genome shotgun (WGS) entry which is preliminary data.</text>
</comment>
<dbReference type="CDD" id="cd00167">
    <property type="entry name" value="SANT"/>
    <property type="match status" value="1"/>
</dbReference>
<dbReference type="PROSITE" id="PS50090">
    <property type="entry name" value="MYB_LIKE"/>
    <property type="match status" value="1"/>
</dbReference>
<sequence>MSRTRESRFTEETDNKIIELIKKYGRLPNCYVKISKKMNKQYTPKQIRNRYINKLNPNLCHEPLSKDEKLFIIKWDEENPSSDGIFHLKFLIPALEHKFKKLRSENDLKNFWYPRKRAQNTKAGNKQQTTPLPLLKDEIPSNTSQLETSCLDIDQLTSETVKEHQHPLILPRLVLVKDHLSLERTQINNELPRPLYNDDSKYQQYHHNRLPTLEPVPKLEIPYWL</sequence>
<evidence type="ECO:0000313" key="4">
    <source>
        <dbReference type="Proteomes" id="UP000265703"/>
    </source>
</evidence>
<evidence type="ECO:0000259" key="1">
    <source>
        <dbReference type="PROSITE" id="PS50090"/>
    </source>
</evidence>
<evidence type="ECO:0000313" key="3">
    <source>
        <dbReference type="EMBL" id="RIA81953.1"/>
    </source>
</evidence>
<organism evidence="3 4">
    <name type="scientific">Glomus cerebriforme</name>
    <dbReference type="NCBI Taxonomy" id="658196"/>
    <lineage>
        <taxon>Eukaryota</taxon>
        <taxon>Fungi</taxon>
        <taxon>Fungi incertae sedis</taxon>
        <taxon>Mucoromycota</taxon>
        <taxon>Glomeromycotina</taxon>
        <taxon>Glomeromycetes</taxon>
        <taxon>Glomerales</taxon>
        <taxon>Glomeraceae</taxon>
        <taxon>Glomus</taxon>
    </lineage>
</organism>
<dbReference type="SMART" id="SM00717">
    <property type="entry name" value="SANT"/>
    <property type="match status" value="1"/>
</dbReference>
<name>A0A397S6E3_9GLOM</name>
<dbReference type="AlphaFoldDB" id="A0A397S6E3"/>
<gene>
    <name evidence="3" type="ORF">C1645_881323</name>
</gene>
<dbReference type="SUPFAM" id="SSF46689">
    <property type="entry name" value="Homeodomain-like"/>
    <property type="match status" value="1"/>
</dbReference>
<feature type="domain" description="HTH myb-type" evidence="2">
    <location>
        <begin position="1"/>
        <end position="59"/>
    </location>
</feature>
<protein>
    <submittedName>
        <fullName evidence="3">Uncharacterized protein</fullName>
    </submittedName>
</protein>
<dbReference type="PROSITE" id="PS51294">
    <property type="entry name" value="HTH_MYB"/>
    <property type="match status" value="1"/>
</dbReference>
<feature type="domain" description="Myb-like" evidence="1">
    <location>
        <begin position="1"/>
        <end position="55"/>
    </location>
</feature>
<dbReference type="Proteomes" id="UP000265703">
    <property type="component" value="Unassembled WGS sequence"/>
</dbReference>
<keyword evidence="4" id="KW-1185">Reference proteome</keyword>
<reference evidence="3 4" key="1">
    <citation type="submission" date="2018-06" db="EMBL/GenBank/DDBJ databases">
        <title>Comparative genomics reveals the genomic features of Rhizophagus irregularis, R. cerebriforme, R. diaphanum and Gigaspora rosea, and their symbiotic lifestyle signature.</title>
        <authorList>
            <person name="Morin E."/>
            <person name="San Clemente H."/>
            <person name="Chen E.C.H."/>
            <person name="De La Providencia I."/>
            <person name="Hainaut M."/>
            <person name="Kuo A."/>
            <person name="Kohler A."/>
            <person name="Murat C."/>
            <person name="Tang N."/>
            <person name="Roy S."/>
            <person name="Loubradou J."/>
            <person name="Henrissat B."/>
            <person name="Grigoriev I.V."/>
            <person name="Corradi N."/>
            <person name="Roux C."/>
            <person name="Martin F.M."/>
        </authorList>
    </citation>
    <scope>NUCLEOTIDE SEQUENCE [LARGE SCALE GENOMIC DNA]</scope>
    <source>
        <strain evidence="3 4">DAOM 227022</strain>
    </source>
</reference>